<dbReference type="AlphaFoldDB" id="A0AAW2GIZ7"/>
<evidence type="ECO:0000313" key="2">
    <source>
        <dbReference type="Proteomes" id="UP001430953"/>
    </source>
</evidence>
<organism evidence="1 2">
    <name type="scientific">Cardiocondyla obscurior</name>
    <dbReference type="NCBI Taxonomy" id="286306"/>
    <lineage>
        <taxon>Eukaryota</taxon>
        <taxon>Metazoa</taxon>
        <taxon>Ecdysozoa</taxon>
        <taxon>Arthropoda</taxon>
        <taxon>Hexapoda</taxon>
        <taxon>Insecta</taxon>
        <taxon>Pterygota</taxon>
        <taxon>Neoptera</taxon>
        <taxon>Endopterygota</taxon>
        <taxon>Hymenoptera</taxon>
        <taxon>Apocrita</taxon>
        <taxon>Aculeata</taxon>
        <taxon>Formicoidea</taxon>
        <taxon>Formicidae</taxon>
        <taxon>Myrmicinae</taxon>
        <taxon>Cardiocondyla</taxon>
    </lineage>
</organism>
<proteinExistence type="predicted"/>
<dbReference type="EMBL" id="JADYXP020000004">
    <property type="protein sequence ID" value="KAL0127196.1"/>
    <property type="molecule type" value="Genomic_DNA"/>
</dbReference>
<sequence length="41" mass="4925">MYRRVLNNAVRLITWRTRVQEIVITQPIVYFHRGQLATVVI</sequence>
<keyword evidence="2" id="KW-1185">Reference proteome</keyword>
<evidence type="ECO:0000313" key="1">
    <source>
        <dbReference type="EMBL" id="KAL0127196.1"/>
    </source>
</evidence>
<name>A0AAW2GIZ7_9HYME</name>
<reference evidence="1 2" key="1">
    <citation type="submission" date="2023-03" db="EMBL/GenBank/DDBJ databases">
        <title>High recombination rates correlate with genetic variation in Cardiocondyla obscurior ants.</title>
        <authorList>
            <person name="Errbii M."/>
        </authorList>
    </citation>
    <scope>NUCLEOTIDE SEQUENCE [LARGE SCALE GENOMIC DNA]</scope>
    <source>
        <strain evidence="1">Alpha-2009</strain>
        <tissue evidence="1">Whole body</tissue>
    </source>
</reference>
<dbReference type="Proteomes" id="UP001430953">
    <property type="component" value="Unassembled WGS sequence"/>
</dbReference>
<gene>
    <name evidence="1" type="ORF">PUN28_005470</name>
</gene>
<comment type="caution">
    <text evidence="1">The sequence shown here is derived from an EMBL/GenBank/DDBJ whole genome shotgun (WGS) entry which is preliminary data.</text>
</comment>
<protein>
    <submittedName>
        <fullName evidence="1">Uncharacterized protein</fullName>
    </submittedName>
</protein>
<accession>A0AAW2GIZ7</accession>